<keyword evidence="3 5" id="KW-0238">DNA-binding</keyword>
<dbReference type="Proteomes" id="UP000076128">
    <property type="component" value="Plasmid pcai42A"/>
</dbReference>
<feature type="domain" description="HTH tetR-type" evidence="6">
    <location>
        <begin position="8"/>
        <end position="68"/>
    </location>
</feature>
<dbReference type="InterPro" id="IPR039538">
    <property type="entry name" value="BetI_C"/>
</dbReference>
<keyword evidence="2" id="KW-0805">Transcription regulation</keyword>
<sequence>MLRRKSAEDRKTEIVAAVLDLADRIGPDRLTTNDIAQAVGVTQAAIFRHFPTKAELWTAVGDAIADRLEAAWKQAVDSNASPQARLRALIAAQLQQIGETPALPAILHSRELNVDNAALRDRFRRVLMQYQAHLVVNLQAMAEAGMMGAGVQPKDAAVLLTSLVQGIAIRWSLGSRSFDIVPEGMRLLEVQLVLFACKKMQT</sequence>
<dbReference type="PANTHER" id="PTHR30055:SF240">
    <property type="entry name" value="HTH-TYPE TRANSCRIPTIONAL REGULATOR ACRR"/>
    <property type="match status" value="1"/>
</dbReference>
<dbReference type="PROSITE" id="PS01081">
    <property type="entry name" value="HTH_TETR_1"/>
    <property type="match status" value="1"/>
</dbReference>
<evidence type="ECO:0000313" key="7">
    <source>
        <dbReference type="EMBL" id="AMY72071.1"/>
    </source>
</evidence>
<feature type="DNA-binding region" description="H-T-H motif" evidence="5">
    <location>
        <begin position="31"/>
        <end position="50"/>
    </location>
</feature>
<dbReference type="InterPro" id="IPR001647">
    <property type="entry name" value="HTH_TetR"/>
</dbReference>
<dbReference type="AlphaFoldDB" id="A0A159Z949"/>
<dbReference type="Gene3D" id="1.10.357.10">
    <property type="entry name" value="Tetracycline Repressor, domain 2"/>
    <property type="match status" value="1"/>
</dbReference>
<dbReference type="KEGG" id="daa:AKL17_1p0070"/>
<dbReference type="Pfam" id="PF00440">
    <property type="entry name" value="TetR_N"/>
    <property type="match status" value="1"/>
</dbReference>
<dbReference type="InterPro" id="IPR023772">
    <property type="entry name" value="DNA-bd_HTH_TetR-type_CS"/>
</dbReference>
<dbReference type="OrthoDB" id="5293556at2"/>
<keyword evidence="1" id="KW-0678">Repressor</keyword>
<dbReference type="Pfam" id="PF13977">
    <property type="entry name" value="TetR_C_6"/>
    <property type="match status" value="1"/>
</dbReference>
<evidence type="ECO:0000313" key="8">
    <source>
        <dbReference type="Proteomes" id="UP000076128"/>
    </source>
</evidence>
<dbReference type="GO" id="GO:0000976">
    <property type="term" value="F:transcription cis-regulatory region binding"/>
    <property type="evidence" value="ECO:0007669"/>
    <property type="project" value="TreeGrafter"/>
</dbReference>
<organism evidence="7 8">
    <name type="scientific">Frigidibacter mobilis</name>
    <dbReference type="NCBI Taxonomy" id="1335048"/>
    <lineage>
        <taxon>Bacteria</taxon>
        <taxon>Pseudomonadati</taxon>
        <taxon>Pseudomonadota</taxon>
        <taxon>Alphaproteobacteria</taxon>
        <taxon>Rhodobacterales</taxon>
        <taxon>Paracoccaceae</taxon>
        <taxon>Frigidibacter</taxon>
    </lineage>
</organism>
<geneLocation type="plasmid" evidence="8">
    <name>cai42_Plasmida</name>
</geneLocation>
<evidence type="ECO:0000259" key="6">
    <source>
        <dbReference type="PROSITE" id="PS50977"/>
    </source>
</evidence>
<proteinExistence type="predicted"/>
<dbReference type="RefSeq" id="WP_066818976.1">
    <property type="nucleotide sequence ID" value="NZ_CP012662.1"/>
</dbReference>
<evidence type="ECO:0000256" key="4">
    <source>
        <dbReference type="ARBA" id="ARBA00023163"/>
    </source>
</evidence>
<protein>
    <submittedName>
        <fullName evidence="7">TetR family transcriptional regulator</fullName>
    </submittedName>
</protein>
<keyword evidence="4" id="KW-0804">Transcription</keyword>
<dbReference type="PRINTS" id="PR00455">
    <property type="entry name" value="HTHTETR"/>
</dbReference>
<accession>A0A159Z949</accession>
<dbReference type="PANTHER" id="PTHR30055">
    <property type="entry name" value="HTH-TYPE TRANSCRIPTIONAL REGULATOR RUTR"/>
    <property type="match status" value="1"/>
</dbReference>
<keyword evidence="8" id="KW-1185">Reference proteome</keyword>
<dbReference type="InterPro" id="IPR050109">
    <property type="entry name" value="HTH-type_TetR-like_transc_reg"/>
</dbReference>
<name>A0A159Z949_9RHOB</name>
<dbReference type="InterPro" id="IPR036271">
    <property type="entry name" value="Tet_transcr_reg_TetR-rel_C_sf"/>
</dbReference>
<dbReference type="GO" id="GO:0003700">
    <property type="term" value="F:DNA-binding transcription factor activity"/>
    <property type="evidence" value="ECO:0007669"/>
    <property type="project" value="TreeGrafter"/>
</dbReference>
<evidence type="ECO:0000256" key="3">
    <source>
        <dbReference type="ARBA" id="ARBA00023125"/>
    </source>
</evidence>
<dbReference type="SUPFAM" id="SSF48498">
    <property type="entry name" value="Tetracyclin repressor-like, C-terminal domain"/>
    <property type="match status" value="1"/>
</dbReference>
<evidence type="ECO:0000256" key="1">
    <source>
        <dbReference type="ARBA" id="ARBA00022491"/>
    </source>
</evidence>
<dbReference type="InterPro" id="IPR009057">
    <property type="entry name" value="Homeodomain-like_sf"/>
</dbReference>
<keyword evidence="7" id="KW-0614">Plasmid</keyword>
<dbReference type="PROSITE" id="PS50977">
    <property type="entry name" value="HTH_TETR_2"/>
    <property type="match status" value="1"/>
</dbReference>
<evidence type="ECO:0000256" key="5">
    <source>
        <dbReference type="PROSITE-ProRule" id="PRU00335"/>
    </source>
</evidence>
<evidence type="ECO:0000256" key="2">
    <source>
        <dbReference type="ARBA" id="ARBA00023015"/>
    </source>
</evidence>
<dbReference type="SUPFAM" id="SSF46689">
    <property type="entry name" value="Homeodomain-like"/>
    <property type="match status" value="1"/>
</dbReference>
<dbReference type="EMBL" id="CP012662">
    <property type="protein sequence ID" value="AMY72071.1"/>
    <property type="molecule type" value="Genomic_DNA"/>
</dbReference>
<gene>
    <name evidence="7" type="ORF">AKL17_1p0070</name>
</gene>
<reference evidence="7 8" key="1">
    <citation type="submission" date="2015-09" db="EMBL/GenBank/DDBJ databases">
        <title>Complete genome sequence of Defluviimonas alba cai42t isolated from an oilfield in Xinjiang.</title>
        <authorList>
            <person name="Geng S."/>
            <person name="Pan X."/>
            <person name="Wu X."/>
        </authorList>
    </citation>
    <scope>NUCLEOTIDE SEQUENCE [LARGE SCALE GENOMIC DNA]</scope>
    <source>
        <strain evidence="8">cai42</strain>
        <plasmid evidence="8">cai42_Plasmida</plasmid>
    </source>
</reference>